<evidence type="ECO:0008006" key="4">
    <source>
        <dbReference type="Google" id="ProtNLM"/>
    </source>
</evidence>
<accession>A0A1X4ND18</accession>
<feature type="transmembrane region" description="Helical" evidence="1">
    <location>
        <begin position="73"/>
        <end position="93"/>
    </location>
</feature>
<name>A0A1X4ND18_9RHOB</name>
<organism evidence="2 3">
    <name type="scientific">Marivita geojedonensis</name>
    <dbReference type="NCBI Taxonomy" id="1123756"/>
    <lineage>
        <taxon>Bacteria</taxon>
        <taxon>Pseudomonadati</taxon>
        <taxon>Pseudomonadota</taxon>
        <taxon>Alphaproteobacteria</taxon>
        <taxon>Rhodobacterales</taxon>
        <taxon>Roseobacteraceae</taxon>
        <taxon>Marivita</taxon>
    </lineage>
</organism>
<dbReference type="STRING" id="1123756.MGEO_18805"/>
<keyword evidence="1" id="KW-1133">Transmembrane helix</keyword>
<dbReference type="RefSeq" id="WP_085641298.1">
    <property type="nucleotide sequence ID" value="NZ_JFKC01000029.1"/>
</dbReference>
<protein>
    <recommendedName>
        <fullName evidence="4">DUF2834 domain-containing protein</fullName>
    </recommendedName>
</protein>
<dbReference type="OrthoDB" id="279522at2"/>
<dbReference type="EMBL" id="JFKC01000029">
    <property type="protein sequence ID" value="OSQ44670.1"/>
    <property type="molecule type" value="Genomic_DNA"/>
</dbReference>
<evidence type="ECO:0000313" key="2">
    <source>
        <dbReference type="EMBL" id="OSQ44670.1"/>
    </source>
</evidence>
<keyword evidence="3" id="KW-1185">Reference proteome</keyword>
<gene>
    <name evidence="2" type="ORF">MGEO_18805</name>
</gene>
<proteinExistence type="predicted"/>
<dbReference type="AlphaFoldDB" id="A0A1X4ND18"/>
<reference evidence="2 3" key="1">
    <citation type="submission" date="2014-03" db="EMBL/GenBank/DDBJ databases">
        <title>The draft genome sequence of Marivita geojedonensis KCTC 23882.</title>
        <authorList>
            <person name="Lai Q."/>
            <person name="Shao Z."/>
        </authorList>
    </citation>
    <scope>NUCLEOTIDE SEQUENCE [LARGE SCALE GENOMIC DNA]</scope>
    <source>
        <strain evidence="2 3">DPG-138</strain>
    </source>
</reference>
<keyword evidence="1" id="KW-0472">Membrane</keyword>
<dbReference type="Proteomes" id="UP000193926">
    <property type="component" value="Unassembled WGS sequence"/>
</dbReference>
<evidence type="ECO:0000313" key="3">
    <source>
        <dbReference type="Proteomes" id="UP000193926"/>
    </source>
</evidence>
<evidence type="ECO:0000256" key="1">
    <source>
        <dbReference type="SAM" id="Phobius"/>
    </source>
</evidence>
<keyword evidence="1" id="KW-0812">Transmembrane</keyword>
<comment type="caution">
    <text evidence="2">The sequence shown here is derived from an EMBL/GenBank/DDBJ whole genome shotgun (WGS) entry which is preliminary data.</text>
</comment>
<sequence>MTTFRTLLIGMTAGLAIFTIAAISTEGINLLPHFLSPILAMTWQGQFNLDFSAYLVLSGIWMAWRGGFTGRSIALGLCVPPLGMLFFAPYLVYLSRKTHGDPQKLLMGVHAR</sequence>